<feature type="region of interest" description="Disordered" evidence="2">
    <location>
        <begin position="1"/>
        <end position="29"/>
    </location>
</feature>
<name>A0AAV7US51_PLEWA</name>
<comment type="caution">
    <text evidence="5">The sequence shown here is derived from an EMBL/GenBank/DDBJ whole genome shotgun (WGS) entry which is preliminary data.</text>
</comment>
<feature type="domain" description="PLAT" evidence="3">
    <location>
        <begin position="274"/>
        <end position="390"/>
    </location>
</feature>
<evidence type="ECO:0000259" key="4">
    <source>
        <dbReference type="PROSITE" id="PS50309"/>
    </source>
</evidence>
<sequence>MSESTTTSYSGLQPYSSESAQTASTRHSNVTEPVVSKRVCFYKSGDPQFNGIKMVVSNRSFKTFDALLDGLSKKVPLPFGVRNISTPRGIHQVSAIDELEDGKSYICSHQKKIKPVNLERASRKPLLWQSSRPISARRRVVQLLRQNEVNPAPGDNTAVPGLSKKLVIFKNGDTGFKHTIILSKKNTQNFEALLDHMTEVMQCPVTKLYTADGRRIFGMQALLLSSGAIVAAGREPFKPRNYDPKKESLPVKLPGIPRRVLPKARNKPEPRNPGQWKVSIFTSDMPSAGTTAQVYITLYGHHRFSGPTFLYGSEEDLFQSGHQDIFTINTGDIGDIYKIRIGHNNSGDFPAWHCEEVQLQNLCTKEQFYIPVHRWLAKDQEDGEICRELPVLRHGHPILPVTLYEVQVLTGDLWNAGTGANVYISIYGDKGDAGSRHLHKSRNLKTFAQGQTDIFQLEAVHLGNVHKIVIGHDGLGAGSGWYLEKVIVQDPIKDTENVFLCHRWLDQGEDDGKIVRELYTDISNFSARQELELKRKEIWGAERWKYQKGNTLQFYCKVTRRLVRLMPNSTVDALGDKKDKHGFFDVTVKRGHIRVFTSRQICHLALAIDKGFAAGMDNYGNLCELQLHVHPNRCVTLESVRAPGHIMTFNPEGKPAEGAATGYAGISKEFVVHVKGVFHNGAVVLLTTNWCQALCLRHDGSCSATGSHSEESYWRVHKISSGVCMFESVRIPRMFLRIKDTHCDGRGTGDQYCHFKIEKNLENGSICLESVRSRGMYVGFLTDGRTKPLVHTGERNVMIYPQVIKFGRKKPMGTSASDSQEKEVTNIYEQDPEKPQKPVAQSPSDSPPLSKKETKTAPAPSDDDWKVLVLTGDTGTRAPVTLWVYGDKGTSGPVKLENDEKETLFIAQQEDEFKVKLKNIGRIYKIRIGHDGSSEQPEWKLKQVTLVNMKSKKIMLFEVNRWLSRSQRGGDIVCEVPVTKNGKAVYPVVRYQVYIYTGNLQHAETNAPVYLCIFGERGDSGLRLLHKSDVPVKFQRGEVDRFEVEAVSLGRLRKVLMRCESSSEAQSWYCEKVIIKEPGKESEYIFGCERWLPFMSQGRMHSEIELQVQDMQINDHAKEQEKNHDMQINDHANEQEIIHGFGSTKGE</sequence>
<dbReference type="PANTHER" id="PTHR45901:SF7">
    <property type="entry name" value="OXYGEN-REGULATED PROTEIN 1"/>
    <property type="match status" value="1"/>
</dbReference>
<feature type="domain" description="Doublecortin" evidence="4">
    <location>
        <begin position="164"/>
        <end position="243"/>
    </location>
</feature>
<dbReference type="SUPFAM" id="SSF50353">
    <property type="entry name" value="Cytokine"/>
    <property type="match status" value="2"/>
</dbReference>
<dbReference type="InterPro" id="IPR036572">
    <property type="entry name" value="Doublecortin_dom_sf"/>
</dbReference>
<dbReference type="GO" id="GO:0035556">
    <property type="term" value="P:intracellular signal transduction"/>
    <property type="evidence" value="ECO:0007669"/>
    <property type="project" value="InterPro"/>
</dbReference>
<dbReference type="CDD" id="cd01756">
    <property type="entry name" value="PLAT_repeat"/>
    <property type="match status" value="3"/>
</dbReference>
<dbReference type="PANTHER" id="PTHR45901">
    <property type="entry name" value="PROTEIN CBG12474"/>
    <property type="match status" value="1"/>
</dbReference>
<feature type="region of interest" description="Disordered" evidence="2">
    <location>
        <begin position="810"/>
        <end position="865"/>
    </location>
</feature>
<accession>A0AAV7US51</accession>
<dbReference type="SMART" id="SM00308">
    <property type="entry name" value="LH2"/>
    <property type="match status" value="4"/>
</dbReference>
<feature type="domain" description="Doublecortin" evidence="4">
    <location>
        <begin position="37"/>
        <end position="119"/>
    </location>
</feature>
<dbReference type="CDD" id="cd23312">
    <property type="entry name" value="beta-trefoil_FGF_RP1"/>
    <property type="match status" value="2"/>
</dbReference>
<comment type="caution">
    <text evidence="1">Lacks conserved residue(s) required for the propagation of feature annotation.</text>
</comment>
<organism evidence="5 6">
    <name type="scientific">Pleurodeles waltl</name>
    <name type="common">Iberian ribbed newt</name>
    <dbReference type="NCBI Taxonomy" id="8319"/>
    <lineage>
        <taxon>Eukaryota</taxon>
        <taxon>Metazoa</taxon>
        <taxon>Chordata</taxon>
        <taxon>Craniata</taxon>
        <taxon>Vertebrata</taxon>
        <taxon>Euteleostomi</taxon>
        <taxon>Amphibia</taxon>
        <taxon>Batrachia</taxon>
        <taxon>Caudata</taxon>
        <taxon>Salamandroidea</taxon>
        <taxon>Salamandridae</taxon>
        <taxon>Pleurodelinae</taxon>
        <taxon>Pleurodeles</taxon>
    </lineage>
</organism>
<dbReference type="CDD" id="cd17147">
    <property type="entry name" value="DCX2_RP1"/>
    <property type="match status" value="1"/>
</dbReference>
<protein>
    <recommendedName>
        <fullName evidence="7">RP1 axonemal microtubule associated</fullName>
    </recommendedName>
</protein>
<dbReference type="Pfam" id="PF01477">
    <property type="entry name" value="PLAT"/>
    <property type="match status" value="4"/>
</dbReference>
<dbReference type="EMBL" id="JANPWB010000004">
    <property type="protein sequence ID" value="KAJ1191872.1"/>
    <property type="molecule type" value="Genomic_DNA"/>
</dbReference>
<evidence type="ECO:0000259" key="3">
    <source>
        <dbReference type="PROSITE" id="PS50095"/>
    </source>
</evidence>
<dbReference type="AlphaFoldDB" id="A0AAV7US51"/>
<dbReference type="Gene3D" id="2.60.60.20">
    <property type="entry name" value="PLAT/LH2 domain"/>
    <property type="match status" value="3"/>
</dbReference>
<dbReference type="Gene3D" id="3.10.20.230">
    <property type="entry name" value="Doublecortin domain"/>
    <property type="match status" value="2"/>
</dbReference>
<dbReference type="SUPFAM" id="SSF89837">
    <property type="entry name" value="Doublecortin (DC)"/>
    <property type="match status" value="2"/>
</dbReference>
<dbReference type="CDD" id="cd17145">
    <property type="entry name" value="DCX1_RP1"/>
    <property type="match status" value="1"/>
</dbReference>
<evidence type="ECO:0000256" key="1">
    <source>
        <dbReference type="PROSITE-ProRule" id="PRU00152"/>
    </source>
</evidence>
<feature type="domain" description="PLAT" evidence="3">
    <location>
        <begin position="989"/>
        <end position="1106"/>
    </location>
</feature>
<evidence type="ECO:0000313" key="6">
    <source>
        <dbReference type="Proteomes" id="UP001066276"/>
    </source>
</evidence>
<dbReference type="Pfam" id="PF03607">
    <property type="entry name" value="DCX"/>
    <property type="match status" value="2"/>
</dbReference>
<feature type="domain" description="PLAT" evidence="3">
    <location>
        <begin position="863"/>
        <end position="977"/>
    </location>
</feature>
<dbReference type="PROSITE" id="PS50095">
    <property type="entry name" value="PLAT"/>
    <property type="match status" value="4"/>
</dbReference>
<dbReference type="Gene3D" id="2.80.10.50">
    <property type="match status" value="2"/>
</dbReference>
<dbReference type="FunFam" id="3.10.20.230:FF:000006">
    <property type="entry name" value="Oxygen-regulated protein 1"/>
    <property type="match status" value="1"/>
</dbReference>
<dbReference type="Gene3D" id="2.40.180.10">
    <property type="entry name" value="Catalase core domain"/>
    <property type="match status" value="1"/>
</dbReference>
<dbReference type="InterPro" id="IPR052970">
    <property type="entry name" value="Inner_ear_hair_cell_LOXHD"/>
</dbReference>
<proteinExistence type="predicted"/>
<dbReference type="InterPro" id="IPR001024">
    <property type="entry name" value="PLAT/LH2_dom"/>
</dbReference>
<reference evidence="5" key="1">
    <citation type="journal article" date="2022" name="bioRxiv">
        <title>Sequencing and chromosome-scale assembly of the giantPleurodeles waltlgenome.</title>
        <authorList>
            <person name="Brown T."/>
            <person name="Elewa A."/>
            <person name="Iarovenko S."/>
            <person name="Subramanian E."/>
            <person name="Araus A.J."/>
            <person name="Petzold A."/>
            <person name="Susuki M."/>
            <person name="Suzuki K.-i.T."/>
            <person name="Hayashi T."/>
            <person name="Toyoda A."/>
            <person name="Oliveira C."/>
            <person name="Osipova E."/>
            <person name="Leigh N.D."/>
            <person name="Simon A."/>
            <person name="Yun M.H."/>
        </authorList>
    </citation>
    <scope>NUCLEOTIDE SEQUENCE</scope>
    <source>
        <strain evidence="5">20211129_DDA</strain>
        <tissue evidence="5">Liver</tissue>
    </source>
</reference>
<dbReference type="SMART" id="SM00537">
    <property type="entry name" value="DCX"/>
    <property type="match status" value="2"/>
</dbReference>
<dbReference type="Proteomes" id="UP001066276">
    <property type="component" value="Chromosome 2_2"/>
</dbReference>
<dbReference type="InterPro" id="IPR008996">
    <property type="entry name" value="IL1/FGF"/>
</dbReference>
<gene>
    <name evidence="5" type="ORF">NDU88_001186</name>
</gene>
<dbReference type="InterPro" id="IPR003533">
    <property type="entry name" value="Doublecortin_dom"/>
</dbReference>
<dbReference type="SUPFAM" id="SSF49723">
    <property type="entry name" value="Lipase/lipooxygenase domain (PLAT/LH2 domain)"/>
    <property type="match status" value="4"/>
</dbReference>
<evidence type="ECO:0008006" key="7">
    <source>
        <dbReference type="Google" id="ProtNLM"/>
    </source>
</evidence>
<dbReference type="InterPro" id="IPR036392">
    <property type="entry name" value="PLAT/LH2_dom_sf"/>
</dbReference>
<keyword evidence="6" id="KW-1185">Reference proteome</keyword>
<evidence type="ECO:0000313" key="5">
    <source>
        <dbReference type="EMBL" id="KAJ1191872.1"/>
    </source>
</evidence>
<dbReference type="PROSITE" id="PS50309">
    <property type="entry name" value="DC"/>
    <property type="match status" value="2"/>
</dbReference>
<feature type="domain" description="PLAT" evidence="3">
    <location>
        <begin position="402"/>
        <end position="519"/>
    </location>
</feature>
<evidence type="ECO:0000256" key="2">
    <source>
        <dbReference type="SAM" id="MobiDB-lite"/>
    </source>
</evidence>